<keyword evidence="2" id="KW-0808">Transferase</keyword>
<protein>
    <submittedName>
        <fullName evidence="2">Class I SAM-dependent methyltransferase</fullName>
    </submittedName>
</protein>
<dbReference type="GO" id="GO:0032259">
    <property type="term" value="P:methylation"/>
    <property type="evidence" value="ECO:0007669"/>
    <property type="project" value="UniProtKB-KW"/>
</dbReference>
<dbReference type="InterPro" id="IPR029063">
    <property type="entry name" value="SAM-dependent_MTases_sf"/>
</dbReference>
<evidence type="ECO:0000313" key="3">
    <source>
        <dbReference type="Proteomes" id="UP000637757"/>
    </source>
</evidence>
<organism evidence="2 3">
    <name type="scientific">Enterococcus lacertideformus</name>
    <dbReference type="NCBI Taxonomy" id="2771493"/>
    <lineage>
        <taxon>Bacteria</taxon>
        <taxon>Bacillati</taxon>
        <taxon>Bacillota</taxon>
        <taxon>Bacilli</taxon>
        <taxon>Lactobacillales</taxon>
        <taxon>Enterococcaceae</taxon>
        <taxon>Enterococcus</taxon>
    </lineage>
</organism>
<dbReference type="Pfam" id="PF13847">
    <property type="entry name" value="Methyltransf_31"/>
    <property type="match status" value="1"/>
</dbReference>
<sequence length="240" mass="28423">MDELEWDEFAQEYYLNQLESRTTIVRDVIDYLKNKKILPTSQIVDVAGGAGRYLPMAEEAYSYRLIDFSTEMLKFAEEEAGKLRLKNVQVKKLSFAEFLKSKERYALIFTAANPALDNTQKLEQMLKKMNEACVVVGVVSSKDDLFLPLEKRLGIYEEDHTASPDLMDQFEKYLRQSNHSYQTKEFTYIIKEEITRALMEDYYKEYKGEQRFIDFVDQYFLQDETIISTTYWIYRLLLIQ</sequence>
<keyword evidence="2" id="KW-0489">Methyltransferase</keyword>
<dbReference type="EMBL" id="JADAKE010000014">
    <property type="protein sequence ID" value="MBF8807808.1"/>
    <property type="molecule type" value="Genomic_DNA"/>
</dbReference>
<evidence type="ECO:0000313" key="2">
    <source>
        <dbReference type="EMBL" id="MBF8807808.1"/>
    </source>
</evidence>
<dbReference type="AlphaFoldDB" id="A0A931AYA0"/>
<dbReference type="GO" id="GO:0008168">
    <property type="term" value="F:methyltransferase activity"/>
    <property type="evidence" value="ECO:0007669"/>
    <property type="project" value="UniProtKB-KW"/>
</dbReference>
<gene>
    <name evidence="2" type="ORF">IC227_04890</name>
</gene>
<proteinExistence type="predicted"/>
<name>A0A931AYA0_9ENTE</name>
<dbReference type="InterPro" id="IPR025714">
    <property type="entry name" value="Methyltranfer_dom"/>
</dbReference>
<dbReference type="Proteomes" id="UP000637757">
    <property type="component" value="Unassembled WGS sequence"/>
</dbReference>
<reference evidence="2" key="1">
    <citation type="submission" date="2020-09" db="EMBL/GenBank/DDBJ databases">
        <title>Genomic insights into the novelty and pathogenicity of a unique biofilm-forming Enterococcus sp. bacteria (Enterococcus lacertideformus) identified in reptiles.</title>
        <authorList>
            <person name="Agius J.E."/>
            <person name="Phalen D.N."/>
            <person name="Rose K."/>
            <person name="Eden J.-S."/>
        </authorList>
    </citation>
    <scope>NUCLEOTIDE SEQUENCE</scope>
    <source>
        <strain evidence="2">PHRS 0518</strain>
    </source>
</reference>
<keyword evidence="3" id="KW-1185">Reference proteome</keyword>
<evidence type="ECO:0000259" key="1">
    <source>
        <dbReference type="Pfam" id="PF13847"/>
    </source>
</evidence>
<accession>A0A931AYA0</accession>
<dbReference type="SUPFAM" id="SSF53335">
    <property type="entry name" value="S-adenosyl-L-methionine-dependent methyltransferases"/>
    <property type="match status" value="1"/>
</dbReference>
<feature type="domain" description="Methyltransferase" evidence="1">
    <location>
        <begin position="42"/>
        <end position="192"/>
    </location>
</feature>
<dbReference type="Gene3D" id="3.40.50.150">
    <property type="entry name" value="Vaccinia Virus protein VP39"/>
    <property type="match status" value="1"/>
</dbReference>
<comment type="caution">
    <text evidence="2">The sequence shown here is derived from an EMBL/GenBank/DDBJ whole genome shotgun (WGS) entry which is preliminary data.</text>
</comment>